<gene>
    <name evidence="1" type="ORF">MVEN_01609700</name>
</gene>
<dbReference type="AlphaFoldDB" id="A0A8H6XSZ0"/>
<protein>
    <submittedName>
        <fullName evidence="1">Nephrocystin-3</fullName>
    </submittedName>
</protein>
<evidence type="ECO:0000313" key="2">
    <source>
        <dbReference type="Proteomes" id="UP000620124"/>
    </source>
</evidence>
<organism evidence="1 2">
    <name type="scientific">Mycena venus</name>
    <dbReference type="NCBI Taxonomy" id="2733690"/>
    <lineage>
        <taxon>Eukaryota</taxon>
        <taxon>Fungi</taxon>
        <taxon>Dikarya</taxon>
        <taxon>Basidiomycota</taxon>
        <taxon>Agaricomycotina</taxon>
        <taxon>Agaricomycetes</taxon>
        <taxon>Agaricomycetidae</taxon>
        <taxon>Agaricales</taxon>
        <taxon>Marasmiineae</taxon>
        <taxon>Mycenaceae</taxon>
        <taxon>Mycena</taxon>
    </lineage>
</organism>
<accession>A0A8H6XSZ0</accession>
<sequence>MSARTNEFHTINNHIYGGVGGHGGAGGQRGGGGGVGEGSRFKYAVETENFTMHNHFQIHGPGPEQQQQMDASKTKQSKAALALVRCPPPSQIFQGRQDILEKMEEYFSKNPGQRHIYVLYGLGGSGKTQIALKFLDMMNRYQTPRFTKQFFINASSLQTLDTAFKNIAISQRIGNTSEDGLLWLTSEIEEWMLLFDNTDDPTIDLFPFFPKMHTWKHSHHITKPTAS</sequence>
<proteinExistence type="predicted"/>
<dbReference type="OrthoDB" id="3258722at2759"/>
<evidence type="ECO:0000313" key="1">
    <source>
        <dbReference type="EMBL" id="KAF7345877.1"/>
    </source>
</evidence>
<dbReference type="EMBL" id="JACAZI010000013">
    <property type="protein sequence ID" value="KAF7345877.1"/>
    <property type="molecule type" value="Genomic_DNA"/>
</dbReference>
<dbReference type="SUPFAM" id="SSF52540">
    <property type="entry name" value="P-loop containing nucleoside triphosphate hydrolases"/>
    <property type="match status" value="1"/>
</dbReference>
<keyword evidence="2" id="KW-1185">Reference proteome</keyword>
<dbReference type="Gene3D" id="3.40.50.300">
    <property type="entry name" value="P-loop containing nucleotide triphosphate hydrolases"/>
    <property type="match status" value="1"/>
</dbReference>
<dbReference type="InterPro" id="IPR027417">
    <property type="entry name" value="P-loop_NTPase"/>
</dbReference>
<comment type="caution">
    <text evidence="1">The sequence shown here is derived from an EMBL/GenBank/DDBJ whole genome shotgun (WGS) entry which is preliminary data.</text>
</comment>
<name>A0A8H6XSZ0_9AGAR</name>
<dbReference type="Proteomes" id="UP000620124">
    <property type="component" value="Unassembled WGS sequence"/>
</dbReference>
<reference evidence="1" key="1">
    <citation type="submission" date="2020-05" db="EMBL/GenBank/DDBJ databases">
        <title>Mycena genomes resolve the evolution of fungal bioluminescence.</title>
        <authorList>
            <person name="Tsai I.J."/>
        </authorList>
    </citation>
    <scope>NUCLEOTIDE SEQUENCE</scope>
    <source>
        <strain evidence="1">CCC161011</strain>
    </source>
</reference>